<sequence>MEMNWLLKKKVIMIVNILLTIKKGRFTLEDKKTIKGYEGHYSITQSGKIYSHKRKRTMKRCGDEYGFHIVKLSKNGEATNHNVFELWKKHYPELNESEFKGAREAIY</sequence>
<comment type="caution">
    <text evidence="2">The sequence shown here is derived from an EMBL/GenBank/DDBJ whole genome shotgun (WGS) entry which is preliminary data.</text>
</comment>
<evidence type="ECO:0000259" key="1">
    <source>
        <dbReference type="Pfam" id="PF07463"/>
    </source>
</evidence>
<dbReference type="InterPro" id="IPR010902">
    <property type="entry name" value="NUMOD4"/>
</dbReference>
<dbReference type="RefSeq" id="WP_377330302.1">
    <property type="nucleotide sequence ID" value="NZ_JBHUMZ010000052.1"/>
</dbReference>
<evidence type="ECO:0000313" key="2">
    <source>
        <dbReference type="EMBL" id="MFD2640199.1"/>
    </source>
</evidence>
<organism evidence="2 3">
    <name type="scientific">Piscibacillus salipiscarius</name>
    <dbReference type="NCBI Taxonomy" id="299480"/>
    <lineage>
        <taxon>Bacteria</taxon>
        <taxon>Bacillati</taxon>
        <taxon>Bacillota</taxon>
        <taxon>Bacilli</taxon>
        <taxon>Bacillales</taxon>
        <taxon>Bacillaceae</taxon>
        <taxon>Piscibacillus</taxon>
    </lineage>
</organism>
<gene>
    <name evidence="2" type="ORF">ACFSW4_15125</name>
</gene>
<proteinExistence type="predicted"/>
<name>A0ABW5QE55_9BACI</name>
<dbReference type="InterPro" id="IPR044925">
    <property type="entry name" value="His-Me_finger_sf"/>
</dbReference>
<dbReference type="Gene3D" id="3.90.75.20">
    <property type="match status" value="1"/>
</dbReference>
<dbReference type="Proteomes" id="UP001597452">
    <property type="component" value="Unassembled WGS sequence"/>
</dbReference>
<keyword evidence="3" id="KW-1185">Reference proteome</keyword>
<accession>A0ABW5QE55</accession>
<reference evidence="3" key="1">
    <citation type="journal article" date="2019" name="Int. J. Syst. Evol. Microbiol.">
        <title>The Global Catalogue of Microorganisms (GCM) 10K type strain sequencing project: providing services to taxonomists for standard genome sequencing and annotation.</title>
        <authorList>
            <consortium name="The Broad Institute Genomics Platform"/>
            <consortium name="The Broad Institute Genome Sequencing Center for Infectious Disease"/>
            <person name="Wu L."/>
            <person name="Ma J."/>
        </authorList>
    </citation>
    <scope>NUCLEOTIDE SEQUENCE [LARGE SCALE GENOMIC DNA]</scope>
    <source>
        <strain evidence="3">TISTR 1571</strain>
    </source>
</reference>
<dbReference type="EMBL" id="JBHUMZ010000052">
    <property type="protein sequence ID" value="MFD2640199.1"/>
    <property type="molecule type" value="Genomic_DNA"/>
</dbReference>
<feature type="domain" description="NUMOD4" evidence="1">
    <location>
        <begin position="32"/>
        <end position="73"/>
    </location>
</feature>
<protein>
    <submittedName>
        <fullName evidence="2">NUMOD4 domain-containing protein</fullName>
    </submittedName>
</protein>
<evidence type="ECO:0000313" key="3">
    <source>
        <dbReference type="Proteomes" id="UP001597452"/>
    </source>
</evidence>
<dbReference type="SUPFAM" id="SSF54060">
    <property type="entry name" value="His-Me finger endonucleases"/>
    <property type="match status" value="1"/>
</dbReference>
<dbReference type="Pfam" id="PF07463">
    <property type="entry name" value="NUMOD4"/>
    <property type="match status" value="1"/>
</dbReference>